<organism evidence="1 2">
    <name type="scientific">Vicia faba</name>
    <name type="common">Broad bean</name>
    <name type="synonym">Faba vulgaris</name>
    <dbReference type="NCBI Taxonomy" id="3906"/>
    <lineage>
        <taxon>Eukaryota</taxon>
        <taxon>Viridiplantae</taxon>
        <taxon>Streptophyta</taxon>
        <taxon>Embryophyta</taxon>
        <taxon>Tracheophyta</taxon>
        <taxon>Spermatophyta</taxon>
        <taxon>Magnoliopsida</taxon>
        <taxon>eudicotyledons</taxon>
        <taxon>Gunneridae</taxon>
        <taxon>Pentapetalae</taxon>
        <taxon>rosids</taxon>
        <taxon>fabids</taxon>
        <taxon>Fabales</taxon>
        <taxon>Fabaceae</taxon>
        <taxon>Papilionoideae</taxon>
        <taxon>50 kb inversion clade</taxon>
        <taxon>NPAAA clade</taxon>
        <taxon>Hologalegina</taxon>
        <taxon>IRL clade</taxon>
        <taxon>Fabeae</taxon>
        <taxon>Vicia</taxon>
    </lineage>
</organism>
<gene>
    <name evidence="1" type="ORF">VFH_I399280</name>
</gene>
<accession>A0AAV0YW62</accession>
<reference evidence="1 2" key="1">
    <citation type="submission" date="2023-01" db="EMBL/GenBank/DDBJ databases">
        <authorList>
            <person name="Kreplak J."/>
        </authorList>
    </citation>
    <scope>NUCLEOTIDE SEQUENCE [LARGE SCALE GENOMIC DNA]</scope>
</reference>
<name>A0AAV0YW62_VICFA</name>
<keyword evidence="2" id="KW-1185">Reference proteome</keyword>
<dbReference type="EMBL" id="OX451736">
    <property type="protein sequence ID" value="CAI8589579.1"/>
    <property type="molecule type" value="Genomic_DNA"/>
</dbReference>
<evidence type="ECO:0000313" key="2">
    <source>
        <dbReference type="Proteomes" id="UP001157006"/>
    </source>
</evidence>
<dbReference type="AlphaFoldDB" id="A0AAV0YW62"/>
<dbReference type="Proteomes" id="UP001157006">
    <property type="component" value="Chromosome 1L"/>
</dbReference>
<evidence type="ECO:0000313" key="1">
    <source>
        <dbReference type="EMBL" id="CAI8589579.1"/>
    </source>
</evidence>
<protein>
    <submittedName>
        <fullName evidence="1">Uncharacterized protein</fullName>
    </submittedName>
</protein>
<proteinExistence type="predicted"/>
<sequence>MIFKIFKHFNIGIPNLKYRSPGMAQEFSQRTLTNMGYFWDENRKVYYFGGKKNGKKIYNFDDPTEFIDSTTEPHVVDGQPIGAPQVDAVMHDVIHGDSQGSGIGVKYGNESSIITMLQNMQAKKDERYKEGFRRRDAFEAPQEERFLLIQEHMTTQDTNFEAFASYVTEKLLSMWNEMTSNPDAIISRINHMISIQDENHYHCAQFYLEM</sequence>